<protein>
    <recommendedName>
        <fullName evidence="9">Metalloprotease</fullName>
    </recommendedName>
</protein>
<evidence type="ECO:0000313" key="8">
    <source>
        <dbReference type="Proteomes" id="UP000217768"/>
    </source>
</evidence>
<evidence type="ECO:0000256" key="4">
    <source>
        <dbReference type="ARBA" id="ARBA00023136"/>
    </source>
</evidence>
<comment type="subcellular location">
    <subcellularLocation>
        <location evidence="1">Membrane</location>
        <topology evidence="1">Single-pass membrane protein</topology>
    </subcellularLocation>
</comment>
<dbReference type="InterPro" id="IPR007343">
    <property type="entry name" value="Uncharacterised_pept_Zn_put"/>
</dbReference>
<keyword evidence="4 6" id="KW-0472">Membrane</keyword>
<feature type="region of interest" description="Disordered" evidence="5">
    <location>
        <begin position="1"/>
        <end position="52"/>
    </location>
</feature>
<comment type="caution">
    <text evidence="7">The sequence shown here is derived from an EMBL/GenBank/DDBJ whole genome shotgun (WGS) entry which is preliminary data.</text>
</comment>
<accession>A0A2A2ZJJ4</accession>
<proteinExistence type="predicted"/>
<feature type="transmembrane region" description="Helical" evidence="6">
    <location>
        <begin position="60"/>
        <end position="78"/>
    </location>
</feature>
<feature type="region of interest" description="Disordered" evidence="5">
    <location>
        <begin position="95"/>
        <end position="133"/>
    </location>
</feature>
<feature type="compositionally biased region" description="Low complexity" evidence="5">
    <location>
        <begin position="25"/>
        <end position="42"/>
    </location>
</feature>
<evidence type="ECO:0000256" key="3">
    <source>
        <dbReference type="ARBA" id="ARBA00022989"/>
    </source>
</evidence>
<dbReference type="Proteomes" id="UP000217768">
    <property type="component" value="Unassembled WGS sequence"/>
</dbReference>
<gene>
    <name evidence="7" type="ORF">CKJ66_12180</name>
</gene>
<evidence type="ECO:0000313" key="7">
    <source>
        <dbReference type="EMBL" id="PBA26535.1"/>
    </source>
</evidence>
<evidence type="ECO:0000256" key="6">
    <source>
        <dbReference type="SAM" id="Phobius"/>
    </source>
</evidence>
<dbReference type="EMBL" id="NSFD01000030">
    <property type="protein sequence ID" value="PBA26535.1"/>
    <property type="molecule type" value="Genomic_DNA"/>
</dbReference>
<keyword evidence="2 6" id="KW-0812">Transmembrane</keyword>
<evidence type="ECO:0000256" key="1">
    <source>
        <dbReference type="ARBA" id="ARBA00004167"/>
    </source>
</evidence>
<feature type="compositionally biased region" description="Pro residues" evidence="5">
    <location>
        <begin position="9"/>
        <end position="24"/>
    </location>
</feature>
<organism evidence="7 8">
    <name type="scientific">Mycobacterium avium</name>
    <dbReference type="NCBI Taxonomy" id="1764"/>
    <lineage>
        <taxon>Bacteria</taxon>
        <taxon>Bacillati</taxon>
        <taxon>Actinomycetota</taxon>
        <taxon>Actinomycetes</taxon>
        <taxon>Mycobacteriales</taxon>
        <taxon>Mycobacteriaceae</taxon>
        <taxon>Mycobacterium</taxon>
        <taxon>Mycobacterium avium complex (MAC)</taxon>
    </lineage>
</organism>
<feature type="compositionally biased region" description="Low complexity" evidence="5">
    <location>
        <begin position="95"/>
        <end position="124"/>
    </location>
</feature>
<feature type="region of interest" description="Disordered" evidence="5">
    <location>
        <begin position="262"/>
        <end position="282"/>
    </location>
</feature>
<name>A0A2A2ZJJ4_MYCAV</name>
<dbReference type="GO" id="GO:0016020">
    <property type="term" value="C:membrane"/>
    <property type="evidence" value="ECO:0007669"/>
    <property type="project" value="UniProtKB-SubCell"/>
</dbReference>
<evidence type="ECO:0000256" key="2">
    <source>
        <dbReference type="ARBA" id="ARBA00022692"/>
    </source>
</evidence>
<reference evidence="7 8" key="1">
    <citation type="submission" date="2017-08" db="EMBL/GenBank/DDBJ databases">
        <title>Phylogenetic analysis of Mycobacterium avium complex whole genomes.</title>
        <authorList>
            <person name="Caverly L.J."/>
            <person name="Spilker T."/>
            <person name="Lipuma J."/>
        </authorList>
    </citation>
    <scope>NUCLEOTIDE SEQUENCE [LARGE SCALE GENOMIC DNA]</scope>
    <source>
        <strain evidence="7 8">FLAC0165</strain>
    </source>
</reference>
<feature type="compositionally biased region" description="Basic and acidic residues" evidence="5">
    <location>
        <begin position="266"/>
        <end position="276"/>
    </location>
</feature>
<evidence type="ECO:0008006" key="9">
    <source>
        <dbReference type="Google" id="ProtNLM"/>
    </source>
</evidence>
<keyword evidence="3 6" id="KW-1133">Transmembrane helix</keyword>
<dbReference type="PANTHER" id="PTHR30168:SF0">
    <property type="entry name" value="INNER MEMBRANE PROTEIN"/>
    <property type="match status" value="1"/>
</dbReference>
<sequence>MPAQGYAPRPGPPPRPYPPYPGPPAHAGRTPGYVAPPNIAGPGPYPPAATPQRRSSGAQIALAAVLVVALGVIGVAIASPESIRSALPGADTVATTTTRTTSVAASTTRTTTSSAASTTRTTTSPSVQPVPTGEQALSGNPILQAGGMAKQVCGPPGYPNDGPAGEAFYAAALPCVERAWQPLFERARMEYDTPKVMVPAGTVATSPCGTVSTEEAAAFYCSSNETIYMPIAGLPESWTEGRPLNYLSVFAHEFGHHVQGLTGTLDEGHRRERRTGGDTPAGLELNRRMELQVQCFAGMFVESIVDTGGPFTRPDIDSVRRFEYGSGNDSPTHGAAANVEGWWVRGIRNQIADCNTWSAPSSEVA</sequence>
<dbReference type="Pfam" id="PF04228">
    <property type="entry name" value="Zn_peptidase"/>
    <property type="match status" value="1"/>
</dbReference>
<evidence type="ECO:0000256" key="5">
    <source>
        <dbReference type="SAM" id="MobiDB-lite"/>
    </source>
</evidence>
<dbReference type="AlphaFoldDB" id="A0A2A2ZJJ4"/>
<dbReference type="PANTHER" id="PTHR30168">
    <property type="entry name" value="PUTATIVE MEMBRANE PROTEIN YPFJ"/>
    <property type="match status" value="1"/>
</dbReference>